<dbReference type="AlphaFoldDB" id="A0A813HHC3"/>
<feature type="non-terminal residue" evidence="2">
    <location>
        <position position="254"/>
    </location>
</feature>
<feature type="compositionally biased region" description="Low complexity" evidence="1">
    <location>
        <begin position="181"/>
        <end position="194"/>
    </location>
</feature>
<dbReference type="EMBL" id="CAJNNV010031618">
    <property type="protein sequence ID" value="CAE8637103.1"/>
    <property type="molecule type" value="Genomic_DNA"/>
</dbReference>
<feature type="non-terminal residue" evidence="2">
    <location>
        <position position="1"/>
    </location>
</feature>
<reference evidence="2" key="1">
    <citation type="submission" date="2021-02" db="EMBL/GenBank/DDBJ databases">
        <authorList>
            <person name="Dougan E. K."/>
            <person name="Rhodes N."/>
            <person name="Thang M."/>
            <person name="Chan C."/>
        </authorList>
    </citation>
    <scope>NUCLEOTIDE SEQUENCE</scope>
</reference>
<evidence type="ECO:0000313" key="3">
    <source>
        <dbReference type="Proteomes" id="UP000654075"/>
    </source>
</evidence>
<protein>
    <submittedName>
        <fullName evidence="2">Uncharacterized protein</fullName>
    </submittedName>
</protein>
<accession>A0A813HHC3</accession>
<organism evidence="2 3">
    <name type="scientific">Polarella glacialis</name>
    <name type="common">Dinoflagellate</name>
    <dbReference type="NCBI Taxonomy" id="89957"/>
    <lineage>
        <taxon>Eukaryota</taxon>
        <taxon>Sar</taxon>
        <taxon>Alveolata</taxon>
        <taxon>Dinophyceae</taxon>
        <taxon>Suessiales</taxon>
        <taxon>Suessiaceae</taxon>
        <taxon>Polarella</taxon>
    </lineage>
</organism>
<evidence type="ECO:0000313" key="2">
    <source>
        <dbReference type="EMBL" id="CAE8637103.1"/>
    </source>
</evidence>
<sequence length="254" mass="26739">VPDATSDLSCTSQVAEVGGPPVRCQLRLRREGKALRLRPGLMRVESTSGSLSAPASASALAAAALSAYPHPPLEFQPRALLGSAASSSQLDFDYSATSFSPSARLRVSVLGRELSVARPLNLQHQTPEGAGFLVDAKALLHRGRLRDALGTLTKGLKRTRAAAQAAEVSNQEVSNSELQMPPSLTSPRTPSSSSRVALRRAESSATSAAVLEAEALRARLLVLTGRWEAARAFHTKAAAEIGASKLQIWTGEAK</sequence>
<name>A0A813HHC3_POLGL</name>
<gene>
    <name evidence="2" type="ORF">PGLA1383_LOCUS52499</name>
</gene>
<feature type="compositionally biased region" description="Polar residues" evidence="1">
    <location>
        <begin position="167"/>
        <end position="178"/>
    </location>
</feature>
<keyword evidence="3" id="KW-1185">Reference proteome</keyword>
<dbReference type="Proteomes" id="UP000654075">
    <property type="component" value="Unassembled WGS sequence"/>
</dbReference>
<proteinExistence type="predicted"/>
<evidence type="ECO:0000256" key="1">
    <source>
        <dbReference type="SAM" id="MobiDB-lite"/>
    </source>
</evidence>
<comment type="caution">
    <text evidence="2">The sequence shown here is derived from an EMBL/GenBank/DDBJ whole genome shotgun (WGS) entry which is preliminary data.</text>
</comment>
<feature type="region of interest" description="Disordered" evidence="1">
    <location>
        <begin position="166"/>
        <end position="194"/>
    </location>
</feature>